<dbReference type="Proteomes" id="UP001228690">
    <property type="component" value="Chromosome"/>
</dbReference>
<reference evidence="1 2" key="1">
    <citation type="submission" date="2023-04" db="EMBL/GenBank/DDBJ databases">
        <title>Spirochaete genome identified in red abalone sample constitutes a novel genus.</title>
        <authorList>
            <person name="Sharma S.P."/>
            <person name="Purcell C.M."/>
            <person name="Hyde J.R."/>
            <person name="Severin A.J."/>
        </authorList>
    </citation>
    <scope>NUCLEOTIDE SEQUENCE [LARGE SCALE GENOMIC DNA]</scope>
    <source>
        <strain evidence="1 2">SP-2023</strain>
    </source>
</reference>
<dbReference type="EMBL" id="CP123443">
    <property type="protein sequence ID" value="WGK69531.1"/>
    <property type="molecule type" value="Genomic_DNA"/>
</dbReference>
<evidence type="ECO:0000313" key="2">
    <source>
        <dbReference type="Proteomes" id="UP001228690"/>
    </source>
</evidence>
<name>A0ABY8MHP8_9SPIO</name>
<evidence type="ECO:0000313" key="1">
    <source>
        <dbReference type="EMBL" id="WGK69531.1"/>
    </source>
</evidence>
<proteinExistence type="predicted"/>
<organism evidence="1 2">
    <name type="scientific">Candidatus Haliotispira prima</name>
    <dbReference type="NCBI Taxonomy" id="3034016"/>
    <lineage>
        <taxon>Bacteria</taxon>
        <taxon>Pseudomonadati</taxon>
        <taxon>Spirochaetota</taxon>
        <taxon>Spirochaetia</taxon>
        <taxon>Spirochaetales</taxon>
        <taxon>Spirochaetaceae</taxon>
        <taxon>Candidatus Haliotispira</taxon>
    </lineage>
</organism>
<gene>
    <name evidence="1" type="ORF">P0082_01335</name>
</gene>
<sequence>MLGCAPISDDNNDPPAKSTVSLTATAVVSSVQLEMSSTLAITNIGAVIRLATATAPTTAEAEANAGYVSLNITAGGTRKFSISQHYRSDFTDGLTLADVLTANTQYKLYVFFDPNTINPIEGATLTNGVAALSFTTATLAPAGDAIWARSLAGEQFVGSLPEWNYSENQKGIFISYAQLFSSFTTVALTTRDANDTFRKTIGEYALGSVILDPLFIFGFSKLGNSYPDADNYYYIIGGDKTEKLSGKTFRLEAANFSQLIRYQVPINRY</sequence>
<protein>
    <submittedName>
        <fullName evidence="1">Uncharacterized protein</fullName>
    </submittedName>
</protein>
<dbReference type="RefSeq" id="WP_326927715.1">
    <property type="nucleotide sequence ID" value="NZ_CP123443.1"/>
</dbReference>
<keyword evidence="2" id="KW-1185">Reference proteome</keyword>
<accession>A0ABY8MHP8</accession>